<evidence type="ECO:0000256" key="8">
    <source>
        <dbReference type="SAM" id="Phobius"/>
    </source>
</evidence>
<sequence length="309" mass="33217">MALLCLLYLIKWLLSKKNSTFERKYKKNMDVTWTVKYITEFLATALLIIIGNGTVANVDLKGTKGNNSGWILIAIGYGLAVMMPALMFGNVSGNHINPAFTLGLAVSGLFPWAHVAQYIVAQLLGAMFGQLVVVAVYKPYFLKTENSNHILGSFSTISALDNGTKESRKAATTNGFLNEFVGSFVLFFGALALTKHFFGSELVGKLIEQGYDKTVAETMTAPYTSGSIAVAHLGIGFLVMALVAALGGPTGPGLNPARDLGPRIVHALLPKSVLGENKADSKWWYAWVGVCAPIIASIAAVALFKFLYL</sequence>
<dbReference type="PANTHER" id="PTHR43829:SF9">
    <property type="entry name" value="AQUAPORIN-9"/>
    <property type="match status" value="1"/>
</dbReference>
<proteinExistence type="inferred from homology"/>
<dbReference type="CDD" id="cd00333">
    <property type="entry name" value="MIP"/>
    <property type="match status" value="1"/>
</dbReference>
<dbReference type="PROSITE" id="PS00221">
    <property type="entry name" value="MIP"/>
    <property type="match status" value="1"/>
</dbReference>
<accession>D5AFU4</accession>
<organism evidence="9 10">
    <name type="scientific">Streptococcus suis (strain GZ1)</name>
    <dbReference type="NCBI Taxonomy" id="423211"/>
    <lineage>
        <taxon>Bacteria</taxon>
        <taxon>Bacillati</taxon>
        <taxon>Bacillota</taxon>
        <taxon>Bacilli</taxon>
        <taxon>Lactobacillales</taxon>
        <taxon>Streptococcaceae</taxon>
        <taxon>Streptococcus</taxon>
    </lineage>
</organism>
<dbReference type="InterPro" id="IPR000425">
    <property type="entry name" value="MIP"/>
</dbReference>
<keyword evidence="4 7" id="KW-0812">Transmembrane</keyword>
<dbReference type="PRINTS" id="PR00783">
    <property type="entry name" value="MINTRINSICP"/>
</dbReference>
<feature type="transmembrane region" description="Helical" evidence="8">
    <location>
        <begin position="39"/>
        <end position="58"/>
    </location>
</feature>
<dbReference type="NCBIfam" id="NF045553">
    <property type="entry name" value="AquGlycerPorinGla"/>
    <property type="match status" value="1"/>
</dbReference>
<comment type="similarity">
    <text evidence="2 7">Belongs to the MIP/aquaporin (TC 1.A.8) family.</text>
</comment>
<feature type="transmembrane region" description="Helical" evidence="8">
    <location>
        <begin position="180"/>
        <end position="198"/>
    </location>
</feature>
<dbReference type="Pfam" id="PF00230">
    <property type="entry name" value="MIP"/>
    <property type="match status" value="1"/>
</dbReference>
<reference evidence="9 10" key="1">
    <citation type="journal article" date="2009" name="J. Infect. Dis.">
        <title>Clinical, experimental, and genomic differences between intermediately pathogenic, highly pathogenic, and epidemic Streptococcus suis.</title>
        <authorList>
            <person name="Ye C."/>
            <person name="Zheng H."/>
            <person name="Zhang J."/>
            <person name="Jing H."/>
            <person name="Wang L."/>
            <person name="Xiong Y."/>
            <person name="Wang W."/>
            <person name="Zhou Z."/>
            <person name="Sun Q."/>
            <person name="Luo X."/>
            <person name="Du H."/>
            <person name="Gottschalk M."/>
            <person name="Xu J."/>
        </authorList>
    </citation>
    <scope>NUCLEOTIDE SEQUENCE [LARGE SCALE GENOMIC DNA]</scope>
    <source>
        <strain evidence="9 10">GZ1</strain>
    </source>
</reference>
<evidence type="ECO:0000313" key="10">
    <source>
        <dbReference type="Proteomes" id="UP000002359"/>
    </source>
</evidence>
<evidence type="ECO:0000256" key="6">
    <source>
        <dbReference type="ARBA" id="ARBA00023136"/>
    </source>
</evidence>
<evidence type="ECO:0000256" key="5">
    <source>
        <dbReference type="ARBA" id="ARBA00022989"/>
    </source>
</evidence>
<dbReference type="Proteomes" id="UP000002359">
    <property type="component" value="Chromosome"/>
</dbReference>
<comment type="subcellular location">
    <subcellularLocation>
        <location evidence="1">Membrane</location>
        <topology evidence="1">Multi-pass membrane protein</topology>
    </subcellularLocation>
</comment>
<dbReference type="PATRIC" id="fig|423211.3.peg.243"/>
<feature type="transmembrane region" description="Helical" evidence="8">
    <location>
        <begin position="228"/>
        <end position="248"/>
    </location>
</feature>
<gene>
    <name evidence="9" type="ordered locus">SSGZ1_0244</name>
</gene>
<dbReference type="HOGENOM" id="CLU_020019_9_2_9"/>
<dbReference type="InterPro" id="IPR050363">
    <property type="entry name" value="MIP/Aquaporin"/>
</dbReference>
<dbReference type="PANTHER" id="PTHR43829">
    <property type="entry name" value="AQUAPORIN OR AQUAGLYCEROPORIN RELATED"/>
    <property type="match status" value="1"/>
</dbReference>
<evidence type="ECO:0000256" key="1">
    <source>
        <dbReference type="ARBA" id="ARBA00004141"/>
    </source>
</evidence>
<dbReference type="Gene3D" id="1.20.1080.10">
    <property type="entry name" value="Glycerol uptake facilitator protein"/>
    <property type="match status" value="1"/>
</dbReference>
<keyword evidence="5 8" id="KW-1133">Transmembrane helix</keyword>
<dbReference type="EMBL" id="CP000837">
    <property type="protein sequence ID" value="ADE30709.1"/>
    <property type="molecule type" value="Genomic_DNA"/>
</dbReference>
<name>D5AFU4_STRGZ</name>
<feature type="transmembrane region" description="Helical" evidence="8">
    <location>
        <begin position="70"/>
        <end position="89"/>
    </location>
</feature>
<evidence type="ECO:0000256" key="2">
    <source>
        <dbReference type="ARBA" id="ARBA00006175"/>
    </source>
</evidence>
<dbReference type="SUPFAM" id="SSF81338">
    <property type="entry name" value="Aquaporin-like"/>
    <property type="match status" value="1"/>
</dbReference>
<feature type="transmembrane region" description="Helical" evidence="8">
    <location>
        <begin position="95"/>
        <end position="112"/>
    </location>
</feature>
<dbReference type="InterPro" id="IPR054631">
    <property type="entry name" value="Gla"/>
</dbReference>
<dbReference type="GO" id="GO:0015254">
    <property type="term" value="F:glycerol channel activity"/>
    <property type="evidence" value="ECO:0007669"/>
    <property type="project" value="TreeGrafter"/>
</dbReference>
<dbReference type="InterPro" id="IPR023271">
    <property type="entry name" value="Aquaporin-like"/>
</dbReference>
<evidence type="ECO:0000313" key="9">
    <source>
        <dbReference type="EMBL" id="ADE30709.1"/>
    </source>
</evidence>
<feature type="transmembrane region" description="Helical" evidence="8">
    <location>
        <begin position="284"/>
        <end position="308"/>
    </location>
</feature>
<evidence type="ECO:0000256" key="4">
    <source>
        <dbReference type="ARBA" id="ARBA00022692"/>
    </source>
</evidence>
<evidence type="ECO:0000256" key="7">
    <source>
        <dbReference type="RuleBase" id="RU000477"/>
    </source>
</evidence>
<protein>
    <submittedName>
        <fullName evidence="9">Glycerol uptake facilitator protein, putative</fullName>
    </submittedName>
</protein>
<dbReference type="AlphaFoldDB" id="D5AFU4"/>
<evidence type="ECO:0000256" key="3">
    <source>
        <dbReference type="ARBA" id="ARBA00022448"/>
    </source>
</evidence>
<dbReference type="GO" id="GO:0005886">
    <property type="term" value="C:plasma membrane"/>
    <property type="evidence" value="ECO:0007669"/>
    <property type="project" value="TreeGrafter"/>
</dbReference>
<keyword evidence="6 8" id="KW-0472">Membrane</keyword>
<dbReference type="KEGG" id="ssw:SSGZ1_0244"/>
<keyword evidence="3 7" id="KW-0813">Transport</keyword>
<dbReference type="InterPro" id="IPR022357">
    <property type="entry name" value="MIP_CS"/>
</dbReference>